<protein>
    <recommendedName>
        <fullName evidence="5">Fucosyltransferase</fullName>
    </recommendedName>
</protein>
<evidence type="ECO:0000313" key="4">
    <source>
        <dbReference type="Proteomes" id="UP000759537"/>
    </source>
</evidence>
<dbReference type="OrthoDB" id="3020812at2759"/>
<proteinExistence type="predicted"/>
<evidence type="ECO:0000256" key="1">
    <source>
        <dbReference type="SAM" id="MobiDB-lite"/>
    </source>
</evidence>
<feature type="region of interest" description="Disordered" evidence="1">
    <location>
        <begin position="174"/>
        <end position="193"/>
    </location>
</feature>
<dbReference type="AlphaFoldDB" id="A0A9P5N0F9"/>
<feature type="signal peptide" evidence="2">
    <location>
        <begin position="1"/>
        <end position="31"/>
    </location>
</feature>
<sequence>MSSQFRGRKSYPRRIHLLLLLLLLVLSAVLLLSVFHNPPGRDGDAIPHISAFRLVDALLDEALHVSLSFSAQNHQDGRPSASLGGADSDTYLSPLASSLDALRAQLCQILHGRSIFLVGPHETLYQLHLFILAVLHPDLVPGSTMALTAHASCPARPTLSSSCPSHPLCHPIIKLPPPSRSDSSPGFGPDTGYGYGYEPLRPADIPSTNSSSSSTSSLLRFFHSGNLNPSTTQEDARPSVPSVDPRTGVRVVDSRWVRYAASSKASILVLNRGPLPAPGWSYNNNPSSARNLTWLTTLRALEQEHAEPLSDLFADKLAISAALHSTISTFLPSLLSTLSKLREHAGHRAILGGKKPVLWYGSWFLPVSCTPDSLSVFSSPSSESDPRRLLVRLLAQAEVMDNPWSAYYNAQVYMHDRLLARLLPSYGVLYISSLSTAVLPEAGQTYPQDWSCIQHVFETPRGVFMGQRFLHDLIDALGSWNWGIV</sequence>
<reference evidence="3" key="2">
    <citation type="journal article" date="2020" name="Nat. Commun.">
        <title>Large-scale genome sequencing of mycorrhizal fungi provides insights into the early evolution of symbiotic traits.</title>
        <authorList>
            <person name="Miyauchi S."/>
            <person name="Kiss E."/>
            <person name="Kuo A."/>
            <person name="Drula E."/>
            <person name="Kohler A."/>
            <person name="Sanchez-Garcia M."/>
            <person name="Morin E."/>
            <person name="Andreopoulos B."/>
            <person name="Barry K.W."/>
            <person name="Bonito G."/>
            <person name="Buee M."/>
            <person name="Carver A."/>
            <person name="Chen C."/>
            <person name="Cichocki N."/>
            <person name="Clum A."/>
            <person name="Culley D."/>
            <person name="Crous P.W."/>
            <person name="Fauchery L."/>
            <person name="Girlanda M."/>
            <person name="Hayes R.D."/>
            <person name="Keri Z."/>
            <person name="LaButti K."/>
            <person name="Lipzen A."/>
            <person name="Lombard V."/>
            <person name="Magnuson J."/>
            <person name="Maillard F."/>
            <person name="Murat C."/>
            <person name="Nolan M."/>
            <person name="Ohm R.A."/>
            <person name="Pangilinan J."/>
            <person name="Pereira M.F."/>
            <person name="Perotto S."/>
            <person name="Peter M."/>
            <person name="Pfister S."/>
            <person name="Riley R."/>
            <person name="Sitrit Y."/>
            <person name="Stielow J.B."/>
            <person name="Szollosi G."/>
            <person name="Zifcakova L."/>
            <person name="Stursova M."/>
            <person name="Spatafora J.W."/>
            <person name="Tedersoo L."/>
            <person name="Vaario L.M."/>
            <person name="Yamada A."/>
            <person name="Yan M."/>
            <person name="Wang P."/>
            <person name="Xu J."/>
            <person name="Bruns T."/>
            <person name="Baldrian P."/>
            <person name="Vilgalys R."/>
            <person name="Dunand C."/>
            <person name="Henrissat B."/>
            <person name="Grigoriev I.V."/>
            <person name="Hibbett D."/>
            <person name="Nagy L.G."/>
            <person name="Martin F.M."/>
        </authorList>
    </citation>
    <scope>NUCLEOTIDE SEQUENCE</scope>
    <source>
        <strain evidence="3">Prilba</strain>
    </source>
</reference>
<reference evidence="3" key="1">
    <citation type="submission" date="2019-10" db="EMBL/GenBank/DDBJ databases">
        <authorList>
            <consortium name="DOE Joint Genome Institute"/>
            <person name="Kuo A."/>
            <person name="Miyauchi S."/>
            <person name="Kiss E."/>
            <person name="Drula E."/>
            <person name="Kohler A."/>
            <person name="Sanchez-Garcia M."/>
            <person name="Andreopoulos B."/>
            <person name="Barry K.W."/>
            <person name="Bonito G."/>
            <person name="Buee M."/>
            <person name="Carver A."/>
            <person name="Chen C."/>
            <person name="Cichocki N."/>
            <person name="Clum A."/>
            <person name="Culley D."/>
            <person name="Crous P.W."/>
            <person name="Fauchery L."/>
            <person name="Girlanda M."/>
            <person name="Hayes R."/>
            <person name="Keri Z."/>
            <person name="LaButti K."/>
            <person name="Lipzen A."/>
            <person name="Lombard V."/>
            <person name="Magnuson J."/>
            <person name="Maillard F."/>
            <person name="Morin E."/>
            <person name="Murat C."/>
            <person name="Nolan M."/>
            <person name="Ohm R."/>
            <person name="Pangilinan J."/>
            <person name="Pereira M."/>
            <person name="Perotto S."/>
            <person name="Peter M."/>
            <person name="Riley R."/>
            <person name="Sitrit Y."/>
            <person name="Stielow B."/>
            <person name="Szollosi G."/>
            <person name="Zifcakova L."/>
            <person name="Stursova M."/>
            <person name="Spatafora J.W."/>
            <person name="Tedersoo L."/>
            <person name="Vaario L.-M."/>
            <person name="Yamada A."/>
            <person name="Yan M."/>
            <person name="Wang P."/>
            <person name="Xu J."/>
            <person name="Bruns T."/>
            <person name="Baldrian P."/>
            <person name="Vilgalys R."/>
            <person name="Henrissat B."/>
            <person name="Grigoriev I.V."/>
            <person name="Hibbett D."/>
            <person name="Nagy L.G."/>
            <person name="Martin F.M."/>
        </authorList>
    </citation>
    <scope>NUCLEOTIDE SEQUENCE</scope>
    <source>
        <strain evidence="3">Prilba</strain>
    </source>
</reference>
<evidence type="ECO:0000313" key="3">
    <source>
        <dbReference type="EMBL" id="KAF8483338.1"/>
    </source>
</evidence>
<keyword evidence="4" id="KW-1185">Reference proteome</keyword>
<feature type="chain" id="PRO_5040309515" description="Fucosyltransferase" evidence="2">
    <location>
        <begin position="32"/>
        <end position="485"/>
    </location>
</feature>
<name>A0A9P5N0F9_9AGAM</name>
<gene>
    <name evidence="3" type="ORF">DFH94DRAFT_663488</name>
</gene>
<evidence type="ECO:0000256" key="2">
    <source>
        <dbReference type="SAM" id="SignalP"/>
    </source>
</evidence>
<comment type="caution">
    <text evidence="3">The sequence shown here is derived from an EMBL/GenBank/DDBJ whole genome shotgun (WGS) entry which is preliminary data.</text>
</comment>
<keyword evidence="2" id="KW-0732">Signal</keyword>
<accession>A0A9P5N0F9</accession>
<evidence type="ECO:0008006" key="5">
    <source>
        <dbReference type="Google" id="ProtNLM"/>
    </source>
</evidence>
<dbReference type="EMBL" id="WHVB01000004">
    <property type="protein sequence ID" value="KAF8483338.1"/>
    <property type="molecule type" value="Genomic_DNA"/>
</dbReference>
<dbReference type="Proteomes" id="UP000759537">
    <property type="component" value="Unassembled WGS sequence"/>
</dbReference>
<organism evidence="3 4">
    <name type="scientific">Russula ochroleuca</name>
    <dbReference type="NCBI Taxonomy" id="152965"/>
    <lineage>
        <taxon>Eukaryota</taxon>
        <taxon>Fungi</taxon>
        <taxon>Dikarya</taxon>
        <taxon>Basidiomycota</taxon>
        <taxon>Agaricomycotina</taxon>
        <taxon>Agaricomycetes</taxon>
        <taxon>Russulales</taxon>
        <taxon>Russulaceae</taxon>
        <taxon>Russula</taxon>
    </lineage>
</organism>